<accession>A0ABU1F1A2</accession>
<feature type="non-terminal residue" evidence="1">
    <location>
        <position position="1"/>
    </location>
</feature>
<comment type="caution">
    <text evidence="1">The sequence shown here is derived from an EMBL/GenBank/DDBJ whole genome shotgun (WGS) entry which is preliminary data.</text>
</comment>
<dbReference type="Proteomes" id="UP001255050">
    <property type="component" value="Unassembled WGS sequence"/>
</dbReference>
<evidence type="ECO:0000313" key="1">
    <source>
        <dbReference type="EMBL" id="MDR5604158.1"/>
    </source>
</evidence>
<name>A0ABU1F1A2_9STAP</name>
<keyword evidence="2" id="KW-1185">Reference proteome</keyword>
<gene>
    <name evidence="1" type="ORF">RCO12_12195</name>
</gene>
<evidence type="ECO:0000313" key="2">
    <source>
        <dbReference type="Proteomes" id="UP001255050"/>
    </source>
</evidence>
<proteinExistence type="predicted"/>
<reference evidence="1 2" key="1">
    <citation type="submission" date="2023-08" db="EMBL/GenBank/DDBJ databases">
        <title>Whole genome sequencing of Staphylococcus coagulans NN-2474.</title>
        <authorList>
            <person name="Kropotov V.S."/>
            <person name="Boriskina E.V."/>
            <person name="Gordinskaya N.A."/>
            <person name="Shkurkina I.S."/>
            <person name="Kryazhev D.V."/>
            <person name="Alekseeva A.E."/>
            <person name="Makhova M.A."/>
        </authorList>
    </citation>
    <scope>NUCLEOTIDE SEQUENCE [LARGE SCALE GENOMIC DNA]</scope>
    <source>
        <strain evidence="1 2">NN-2474</strain>
    </source>
</reference>
<sequence>PSTKLKRHHFDFNFIPQKCQPSEKIISKQRMDKEVFLTIDFIQCLNFIRAFNINKGPGNSRPFNQLIINF</sequence>
<dbReference type="EMBL" id="JAVJGV010000188">
    <property type="protein sequence ID" value="MDR5604158.1"/>
    <property type="molecule type" value="Genomic_DNA"/>
</dbReference>
<protein>
    <submittedName>
        <fullName evidence="1">Uncharacterized protein</fullName>
    </submittedName>
</protein>
<organism evidence="1 2">
    <name type="scientific">Staphylococcus coagulans</name>
    <dbReference type="NCBI Taxonomy" id="74706"/>
    <lineage>
        <taxon>Bacteria</taxon>
        <taxon>Bacillati</taxon>
        <taxon>Bacillota</taxon>
        <taxon>Bacilli</taxon>
        <taxon>Bacillales</taxon>
        <taxon>Staphylococcaceae</taxon>
        <taxon>Staphylococcus</taxon>
    </lineage>
</organism>
<dbReference type="RefSeq" id="WP_309552347.1">
    <property type="nucleotide sequence ID" value="NZ_JAVJGV010000188.1"/>
</dbReference>